<comment type="caution">
    <text evidence="2">The sequence shown here is derived from an EMBL/GenBank/DDBJ whole genome shotgun (WGS) entry which is preliminary data.</text>
</comment>
<dbReference type="Proteomes" id="UP001392437">
    <property type="component" value="Unassembled WGS sequence"/>
</dbReference>
<feature type="region of interest" description="Disordered" evidence="1">
    <location>
        <begin position="135"/>
        <end position="407"/>
    </location>
</feature>
<feature type="compositionally biased region" description="Low complexity" evidence="1">
    <location>
        <begin position="135"/>
        <end position="175"/>
    </location>
</feature>
<organism evidence="2 3">
    <name type="scientific">Apiospora kogelbergensis</name>
    <dbReference type="NCBI Taxonomy" id="1337665"/>
    <lineage>
        <taxon>Eukaryota</taxon>
        <taxon>Fungi</taxon>
        <taxon>Dikarya</taxon>
        <taxon>Ascomycota</taxon>
        <taxon>Pezizomycotina</taxon>
        <taxon>Sordariomycetes</taxon>
        <taxon>Xylariomycetidae</taxon>
        <taxon>Amphisphaeriales</taxon>
        <taxon>Apiosporaceae</taxon>
        <taxon>Apiospora</taxon>
    </lineage>
</organism>
<feature type="compositionally biased region" description="Polar residues" evidence="1">
    <location>
        <begin position="278"/>
        <end position="292"/>
    </location>
</feature>
<feature type="compositionally biased region" description="Basic and acidic residues" evidence="1">
    <location>
        <begin position="306"/>
        <end position="325"/>
    </location>
</feature>
<accession>A0AAW0QT41</accession>
<dbReference type="AlphaFoldDB" id="A0AAW0QT41"/>
<feature type="compositionally biased region" description="Low complexity" evidence="1">
    <location>
        <begin position="397"/>
        <end position="407"/>
    </location>
</feature>
<protein>
    <submittedName>
        <fullName evidence="2">Uncharacterized protein</fullName>
    </submittedName>
</protein>
<name>A0AAW0QT41_9PEZI</name>
<keyword evidence="3" id="KW-1185">Reference proteome</keyword>
<gene>
    <name evidence="2" type="ORF">PG999_009237</name>
</gene>
<dbReference type="EMBL" id="JAQQWP010000008">
    <property type="protein sequence ID" value="KAK8105878.1"/>
    <property type="molecule type" value="Genomic_DNA"/>
</dbReference>
<reference evidence="2 3" key="1">
    <citation type="submission" date="2023-01" db="EMBL/GenBank/DDBJ databases">
        <title>Analysis of 21 Apiospora genomes using comparative genomics revels a genus with tremendous synthesis potential of carbohydrate active enzymes and secondary metabolites.</title>
        <authorList>
            <person name="Sorensen T."/>
        </authorList>
    </citation>
    <scope>NUCLEOTIDE SEQUENCE [LARGE SCALE GENOMIC DNA]</scope>
    <source>
        <strain evidence="2 3">CBS 117206</strain>
    </source>
</reference>
<feature type="compositionally biased region" description="Polar residues" evidence="1">
    <location>
        <begin position="72"/>
        <end position="120"/>
    </location>
</feature>
<evidence type="ECO:0000313" key="2">
    <source>
        <dbReference type="EMBL" id="KAK8105878.1"/>
    </source>
</evidence>
<feature type="compositionally biased region" description="Polar residues" evidence="1">
    <location>
        <begin position="202"/>
        <end position="213"/>
    </location>
</feature>
<evidence type="ECO:0000313" key="3">
    <source>
        <dbReference type="Proteomes" id="UP001392437"/>
    </source>
</evidence>
<feature type="compositionally biased region" description="Gly residues" evidence="1">
    <location>
        <begin position="261"/>
        <end position="272"/>
    </location>
</feature>
<evidence type="ECO:0000256" key="1">
    <source>
        <dbReference type="SAM" id="MobiDB-lite"/>
    </source>
</evidence>
<feature type="region of interest" description="Disordered" evidence="1">
    <location>
        <begin position="68"/>
        <end position="120"/>
    </location>
</feature>
<proteinExistence type="predicted"/>
<feature type="region of interest" description="Disordered" evidence="1">
    <location>
        <begin position="1"/>
        <end position="35"/>
    </location>
</feature>
<sequence length="407" mass="43528">MFAQADHTRGNSSGGSAYQGGSVFGGDTEVGSVGGDIHGTLDDMLDKIGSTGRNKVRLSQWGYQAYADAEQSDSGGENNSVSGWQGPQSVAGSSRQRIKRSSLNESMTSSLASPTFQKRNSVGIIGTATTAHIRSIPAGSASHSHSPSHSSSYVASQVRPRSGSHSSGRTGSHSGSHPDRQHRSRAPSHTGSRAGSRAGSHVRSQPTSRTNSGFDGRPPSSFLPGVDSATPRSNSLRTTGAGKSLDVPESWRDSRRYSLPGTGGFQTAGTGGRYHNYSRPNSGVGTFTSSHHAPSVIRRPSPAYVDHARRTSSREGDLDDMRSETFHSIQNSFHSGSGSGEEDGGRRSRRSSRPPSSRSKSGHERNRSVSLDRMASMRTARSRRRSSASVHSYHYPQQQHQQQQLQR</sequence>